<protein>
    <submittedName>
        <fullName evidence="1">Uncharacterized protein</fullName>
    </submittedName>
</protein>
<proteinExistence type="predicted"/>
<keyword evidence="2" id="KW-1185">Reference proteome</keyword>
<dbReference type="AlphaFoldDB" id="A0A9Q3HGL1"/>
<evidence type="ECO:0000313" key="1">
    <source>
        <dbReference type="EMBL" id="MBW0501834.1"/>
    </source>
</evidence>
<gene>
    <name evidence="1" type="ORF">O181_041549</name>
</gene>
<evidence type="ECO:0000313" key="2">
    <source>
        <dbReference type="Proteomes" id="UP000765509"/>
    </source>
</evidence>
<dbReference type="Proteomes" id="UP000765509">
    <property type="component" value="Unassembled WGS sequence"/>
</dbReference>
<dbReference type="EMBL" id="AVOT02016518">
    <property type="protein sequence ID" value="MBW0501834.1"/>
    <property type="molecule type" value="Genomic_DNA"/>
</dbReference>
<comment type="caution">
    <text evidence="1">The sequence shown here is derived from an EMBL/GenBank/DDBJ whole genome shotgun (WGS) entry which is preliminary data.</text>
</comment>
<name>A0A9Q3HGL1_9BASI</name>
<sequence>MLRSTWKGVLLAHQLSTPNEKVAVKLRPTGLSHYKRFEKSRGAMRGRILEVYESMKTLARQVLVLAREILPDELYSSSVEKKQRLSIHVTPIVCQSPA</sequence>
<organism evidence="1 2">
    <name type="scientific">Austropuccinia psidii MF-1</name>
    <dbReference type="NCBI Taxonomy" id="1389203"/>
    <lineage>
        <taxon>Eukaryota</taxon>
        <taxon>Fungi</taxon>
        <taxon>Dikarya</taxon>
        <taxon>Basidiomycota</taxon>
        <taxon>Pucciniomycotina</taxon>
        <taxon>Pucciniomycetes</taxon>
        <taxon>Pucciniales</taxon>
        <taxon>Sphaerophragmiaceae</taxon>
        <taxon>Austropuccinia</taxon>
    </lineage>
</organism>
<reference evidence="1" key="1">
    <citation type="submission" date="2021-03" db="EMBL/GenBank/DDBJ databases">
        <title>Draft genome sequence of rust myrtle Austropuccinia psidii MF-1, a brazilian biotype.</title>
        <authorList>
            <person name="Quecine M.C."/>
            <person name="Pachon D.M.R."/>
            <person name="Bonatelli M.L."/>
            <person name="Correr F.H."/>
            <person name="Franceschini L.M."/>
            <person name="Leite T.F."/>
            <person name="Margarido G.R.A."/>
            <person name="Almeida C.A."/>
            <person name="Ferrarezi J.A."/>
            <person name="Labate C.A."/>
        </authorList>
    </citation>
    <scope>NUCLEOTIDE SEQUENCE</scope>
    <source>
        <strain evidence="1">MF-1</strain>
    </source>
</reference>
<accession>A0A9Q3HGL1</accession>